<accession>A0A8H3H874</accession>
<dbReference type="AlphaFoldDB" id="A0A8H3H874"/>
<feature type="coiled-coil region" evidence="1">
    <location>
        <begin position="40"/>
        <end position="83"/>
    </location>
</feature>
<dbReference type="SUPFAM" id="SSF63491">
    <property type="entry name" value="BAG domain"/>
    <property type="match status" value="1"/>
</dbReference>
<proteinExistence type="predicted"/>
<feature type="compositionally biased region" description="Acidic residues" evidence="2">
    <location>
        <begin position="392"/>
        <end position="401"/>
    </location>
</feature>
<dbReference type="EMBL" id="CAJMXA010003591">
    <property type="protein sequence ID" value="CAE6505449.1"/>
    <property type="molecule type" value="Genomic_DNA"/>
</dbReference>
<evidence type="ECO:0000313" key="5">
    <source>
        <dbReference type="Proteomes" id="UP000663853"/>
    </source>
</evidence>
<feature type="domain" description="BAG" evidence="3">
    <location>
        <begin position="219"/>
        <end position="259"/>
    </location>
</feature>
<name>A0A8H3H874_9AGAM</name>
<dbReference type="Gene3D" id="1.20.58.120">
    <property type="entry name" value="BAG domain"/>
    <property type="match status" value="1"/>
</dbReference>
<organism evidence="4 5">
    <name type="scientific">Rhizoctonia solani</name>
    <dbReference type="NCBI Taxonomy" id="456999"/>
    <lineage>
        <taxon>Eukaryota</taxon>
        <taxon>Fungi</taxon>
        <taxon>Dikarya</taxon>
        <taxon>Basidiomycota</taxon>
        <taxon>Agaricomycotina</taxon>
        <taxon>Agaricomycetes</taxon>
        <taxon>Cantharellales</taxon>
        <taxon>Ceratobasidiaceae</taxon>
        <taxon>Rhizoctonia</taxon>
    </lineage>
</organism>
<evidence type="ECO:0000256" key="1">
    <source>
        <dbReference type="SAM" id="Coils"/>
    </source>
</evidence>
<comment type="caution">
    <text evidence="4">The sequence shown here is derived from an EMBL/GenBank/DDBJ whole genome shotgun (WGS) entry which is preliminary data.</text>
</comment>
<sequence>MFTLAQPSYGYYNPYEELAMQQELQRRRQIEAYLCRQREAEEMQQRRREYEAAVRAEYERRREAELERRRQVELQRRRQAQQARGRHSMYDGGLELVFDALYGGRSPRQEQAWQDRQEEEPGVSKRNSPTPTPTPAPNSKPTPVPVSTPTLPTMAEPEPEEPQVDTTPSYATVQSIVSSFATLQSEFTFPTQLDFLPGSSLKLAYTLNNAPLHGYEHALTGLLTQLDAVESYGDDGVRKARKEAVKSIEKELERLDGMKAEAWKRATEPEPEVSELGSAIAEVDVDPLSVPLPEDLDEEDERMEDALEVPVIDQSSGESLAPAESTETDPTKPIALPEVECSTLSFDASSAPVSTSLTPDPEPTHDAAPGARTRDLELLSRSLTSPSPSEASESDSDSDLALEEYVDVETMSASDDEDTNLEEVEKHGNLEMMHDWDLDF</sequence>
<feature type="compositionally biased region" description="Acidic residues" evidence="2">
    <location>
        <begin position="294"/>
        <end position="307"/>
    </location>
</feature>
<dbReference type="Pfam" id="PF02179">
    <property type="entry name" value="BAG"/>
    <property type="match status" value="1"/>
</dbReference>
<reference evidence="4" key="1">
    <citation type="submission" date="2021-01" db="EMBL/GenBank/DDBJ databases">
        <authorList>
            <person name="Kaushik A."/>
        </authorList>
    </citation>
    <scope>NUCLEOTIDE SEQUENCE</scope>
    <source>
        <strain evidence="4">AG6-10EEA</strain>
    </source>
</reference>
<evidence type="ECO:0000259" key="3">
    <source>
        <dbReference type="PROSITE" id="PS51035"/>
    </source>
</evidence>
<feature type="compositionally biased region" description="Polar residues" evidence="2">
    <location>
        <begin position="342"/>
        <end position="358"/>
    </location>
</feature>
<feature type="region of interest" description="Disordered" evidence="2">
    <location>
        <begin position="264"/>
        <end position="401"/>
    </location>
</feature>
<dbReference type="InterPro" id="IPR003103">
    <property type="entry name" value="BAG_domain"/>
</dbReference>
<feature type="compositionally biased region" description="Pro residues" evidence="2">
    <location>
        <begin position="130"/>
        <end position="146"/>
    </location>
</feature>
<protein>
    <recommendedName>
        <fullName evidence="3">BAG domain-containing protein</fullName>
    </recommendedName>
</protein>
<evidence type="ECO:0000256" key="2">
    <source>
        <dbReference type="SAM" id="MobiDB-lite"/>
    </source>
</evidence>
<dbReference type="PROSITE" id="PS51035">
    <property type="entry name" value="BAG"/>
    <property type="match status" value="1"/>
</dbReference>
<dbReference type="InterPro" id="IPR036533">
    <property type="entry name" value="BAG_dom_sf"/>
</dbReference>
<feature type="region of interest" description="Disordered" evidence="2">
    <location>
        <begin position="107"/>
        <end position="166"/>
    </location>
</feature>
<keyword evidence="1" id="KW-0175">Coiled coil</keyword>
<dbReference type="Proteomes" id="UP000663853">
    <property type="component" value="Unassembled WGS sequence"/>
</dbReference>
<evidence type="ECO:0000313" key="4">
    <source>
        <dbReference type="EMBL" id="CAE6505449.1"/>
    </source>
</evidence>
<dbReference type="GO" id="GO:0051087">
    <property type="term" value="F:protein-folding chaperone binding"/>
    <property type="evidence" value="ECO:0007669"/>
    <property type="project" value="InterPro"/>
</dbReference>
<gene>
    <name evidence="4" type="ORF">RDB_LOCUS118610</name>
</gene>
<feature type="compositionally biased region" description="Low complexity" evidence="2">
    <location>
        <begin position="379"/>
        <end position="391"/>
    </location>
</feature>